<comment type="caution">
    <text evidence="4">The sequence shown here is derived from an EMBL/GenBank/DDBJ whole genome shotgun (WGS) entry which is preliminary data.</text>
</comment>
<protein>
    <submittedName>
        <fullName evidence="4">Gfo/Idh/MocA family oxidoreductase</fullName>
    </submittedName>
</protein>
<evidence type="ECO:0000313" key="5">
    <source>
        <dbReference type="Proteomes" id="UP001549749"/>
    </source>
</evidence>
<proteinExistence type="predicted"/>
<dbReference type="InterPro" id="IPR036291">
    <property type="entry name" value="NAD(P)-bd_dom_sf"/>
</dbReference>
<name>A0ABV2T0I5_9BACT</name>
<dbReference type="SUPFAM" id="SSF55347">
    <property type="entry name" value="Glyceraldehyde-3-phosphate dehydrogenase-like, C-terminal domain"/>
    <property type="match status" value="1"/>
</dbReference>
<feature type="domain" description="Gfo/Idh/MocA-like oxidoreductase bacterial type C-terminal" evidence="3">
    <location>
        <begin position="172"/>
        <end position="425"/>
    </location>
</feature>
<evidence type="ECO:0000259" key="3">
    <source>
        <dbReference type="Pfam" id="PF19051"/>
    </source>
</evidence>
<dbReference type="EMBL" id="JBEXAC010000001">
    <property type="protein sequence ID" value="MET6996536.1"/>
    <property type="molecule type" value="Genomic_DNA"/>
</dbReference>
<dbReference type="PANTHER" id="PTHR43818">
    <property type="entry name" value="BCDNA.GH03377"/>
    <property type="match status" value="1"/>
</dbReference>
<sequence>MAEKQSNSRRTFLKNTLGTLAAFTIVPRHVLGRGYLAPSDTLTKAVVGTGGMGRGHFGYAGTRVVALCDVDRKHLQLGLDMLGGSGKGIKTFADYRELIQLPEVDIVHVATPPHWHGIIAADAARAGKDIWCEKPMTATIGEGKRLVEAVQQHGRIFRLNTWFRFDDTFYGMGTTVKPIKKLVDSGLLGWPLKVTVSKHTGFDWKFFWVGKTNLEPMAVPKELDYDMWLGPAPYKPYNPHRVHQTFRGYWDYDGGGLGDMGQHYLDPIQYFLGKDDTSPVSVEIDAPQQHTDAVGTWKRITYTYADGCQIILDGEGKDDKAAYIEGPKGKLYPGFRSDIQDLDKKLAAFPDPAPQVTDFVEAVKGRKKFALNEENGHRSATIVNMGKIALQLGRNLKFDPVKQEFIDDEGANRLIFQPMRGPWTI</sequence>
<dbReference type="Gene3D" id="3.40.50.720">
    <property type="entry name" value="NAD(P)-binding Rossmann-like Domain"/>
    <property type="match status" value="1"/>
</dbReference>
<evidence type="ECO:0000313" key="4">
    <source>
        <dbReference type="EMBL" id="MET6996536.1"/>
    </source>
</evidence>
<dbReference type="InterPro" id="IPR043906">
    <property type="entry name" value="Gfo/Idh/MocA_OxRdtase_bact_C"/>
</dbReference>
<reference evidence="4 5" key="1">
    <citation type="submission" date="2024-06" db="EMBL/GenBank/DDBJ databases">
        <title>Chitinophaga defluvii sp. nov., isolated from municipal sewage.</title>
        <authorList>
            <person name="Zhang L."/>
        </authorList>
    </citation>
    <scope>NUCLEOTIDE SEQUENCE [LARGE SCALE GENOMIC DNA]</scope>
    <source>
        <strain evidence="4 5">H8</strain>
    </source>
</reference>
<dbReference type="Gene3D" id="3.30.360.10">
    <property type="entry name" value="Dihydrodipicolinate Reductase, domain 2"/>
    <property type="match status" value="1"/>
</dbReference>
<evidence type="ECO:0000256" key="1">
    <source>
        <dbReference type="ARBA" id="ARBA00023002"/>
    </source>
</evidence>
<dbReference type="InterPro" id="IPR050463">
    <property type="entry name" value="Gfo/Idh/MocA_oxidrdct_glycsds"/>
</dbReference>
<dbReference type="PANTHER" id="PTHR43818:SF11">
    <property type="entry name" value="BCDNA.GH03377"/>
    <property type="match status" value="1"/>
</dbReference>
<feature type="domain" description="Gfo/Idh/MocA-like oxidoreductase N-terminal" evidence="2">
    <location>
        <begin position="45"/>
        <end position="159"/>
    </location>
</feature>
<keyword evidence="1" id="KW-0560">Oxidoreductase</keyword>
<gene>
    <name evidence="4" type="ORF">ABR189_04125</name>
</gene>
<dbReference type="Proteomes" id="UP001549749">
    <property type="component" value="Unassembled WGS sequence"/>
</dbReference>
<keyword evidence="5" id="KW-1185">Reference proteome</keyword>
<dbReference type="Pfam" id="PF01408">
    <property type="entry name" value="GFO_IDH_MocA"/>
    <property type="match status" value="1"/>
</dbReference>
<dbReference type="Pfam" id="PF19051">
    <property type="entry name" value="GFO_IDH_MocA_C2"/>
    <property type="match status" value="1"/>
</dbReference>
<evidence type="ECO:0000259" key="2">
    <source>
        <dbReference type="Pfam" id="PF01408"/>
    </source>
</evidence>
<accession>A0ABV2T0I5</accession>
<dbReference type="InterPro" id="IPR000683">
    <property type="entry name" value="Gfo/Idh/MocA-like_OxRdtase_N"/>
</dbReference>
<organism evidence="4 5">
    <name type="scientific">Chitinophaga defluvii</name>
    <dbReference type="NCBI Taxonomy" id="3163343"/>
    <lineage>
        <taxon>Bacteria</taxon>
        <taxon>Pseudomonadati</taxon>
        <taxon>Bacteroidota</taxon>
        <taxon>Chitinophagia</taxon>
        <taxon>Chitinophagales</taxon>
        <taxon>Chitinophagaceae</taxon>
        <taxon>Chitinophaga</taxon>
    </lineage>
</organism>
<dbReference type="RefSeq" id="WP_354659178.1">
    <property type="nucleotide sequence ID" value="NZ_JBEXAC010000001.1"/>
</dbReference>
<dbReference type="SUPFAM" id="SSF51735">
    <property type="entry name" value="NAD(P)-binding Rossmann-fold domains"/>
    <property type="match status" value="1"/>
</dbReference>